<dbReference type="Proteomes" id="UP000478090">
    <property type="component" value="Unassembled WGS sequence"/>
</dbReference>
<dbReference type="InterPro" id="IPR027795">
    <property type="entry name" value="CASTOR_ACT_dom"/>
</dbReference>
<evidence type="ECO:0000313" key="3">
    <source>
        <dbReference type="EMBL" id="MYM41027.1"/>
    </source>
</evidence>
<dbReference type="InterPro" id="IPR051719">
    <property type="entry name" value="CASTOR_mTORC1"/>
</dbReference>
<dbReference type="InterPro" id="IPR045865">
    <property type="entry name" value="ACT-like_dom_sf"/>
</dbReference>
<evidence type="ECO:0000259" key="1">
    <source>
        <dbReference type="Pfam" id="PF13840"/>
    </source>
</evidence>
<dbReference type="Pfam" id="PF21631">
    <property type="entry name" value="A9CJY8-like_N"/>
    <property type="match status" value="1"/>
</dbReference>
<dbReference type="PANTHER" id="PTHR31131:SF6">
    <property type="entry name" value="CASTOR ACT DOMAIN-CONTAINING PROTEIN"/>
    <property type="match status" value="1"/>
</dbReference>
<organism evidence="3 4">
    <name type="scientific">Duganella qianjiadongensis</name>
    <dbReference type="NCBI Taxonomy" id="2692176"/>
    <lineage>
        <taxon>Bacteria</taxon>
        <taxon>Pseudomonadati</taxon>
        <taxon>Pseudomonadota</taxon>
        <taxon>Betaproteobacteria</taxon>
        <taxon>Burkholderiales</taxon>
        <taxon>Oxalobacteraceae</taxon>
        <taxon>Telluria group</taxon>
        <taxon>Duganella</taxon>
    </lineage>
</organism>
<keyword evidence="4" id="KW-1185">Reference proteome</keyword>
<sequence>MTLTLMKTRLGVAQLPAIARIPGWSKRCDSFVSITRTASELSIVCPQAVIPAKLKQESGYRIVRVEGQLDFALVGILASITAPLAQAGVSIFTVSTYDTDYVMFKDDQREQALAALRAAGHTVRIEE</sequence>
<dbReference type="PANTHER" id="PTHR31131">
    <property type="entry name" value="CHROMOSOME 1, WHOLE GENOME SHOTGUN SEQUENCE"/>
    <property type="match status" value="1"/>
</dbReference>
<comment type="caution">
    <text evidence="3">The sequence shown here is derived from an EMBL/GenBank/DDBJ whole genome shotgun (WGS) entry which is preliminary data.</text>
</comment>
<feature type="domain" description="A9CJY8-like N-terminal" evidence="2">
    <location>
        <begin position="11"/>
        <end position="52"/>
    </location>
</feature>
<evidence type="ECO:0000313" key="4">
    <source>
        <dbReference type="Proteomes" id="UP000478090"/>
    </source>
</evidence>
<dbReference type="InterPro" id="IPR016540">
    <property type="entry name" value="UCP008459"/>
</dbReference>
<dbReference type="SUPFAM" id="SSF55021">
    <property type="entry name" value="ACT-like"/>
    <property type="match status" value="2"/>
</dbReference>
<reference evidence="3 4" key="1">
    <citation type="submission" date="2019-12" db="EMBL/GenBank/DDBJ databases">
        <title>Novel species isolated from a subtropical stream in China.</title>
        <authorList>
            <person name="Lu H."/>
        </authorList>
    </citation>
    <scope>NUCLEOTIDE SEQUENCE [LARGE SCALE GENOMIC DNA]</scope>
    <source>
        <strain evidence="3 4">CY13W</strain>
    </source>
</reference>
<dbReference type="Gene3D" id="3.30.2130.10">
    <property type="entry name" value="VC0802-like"/>
    <property type="match status" value="1"/>
</dbReference>
<dbReference type="EMBL" id="WWCM01000012">
    <property type="protein sequence ID" value="MYM41027.1"/>
    <property type="molecule type" value="Genomic_DNA"/>
</dbReference>
<accession>A0ABW9VSC1</accession>
<protein>
    <submittedName>
        <fullName evidence="3">ACT domain-containing protein</fullName>
    </submittedName>
</protein>
<feature type="domain" description="CASTOR ACT" evidence="1">
    <location>
        <begin position="57"/>
        <end position="117"/>
    </location>
</feature>
<dbReference type="Pfam" id="PF13840">
    <property type="entry name" value="ACT_7"/>
    <property type="match status" value="1"/>
</dbReference>
<proteinExistence type="predicted"/>
<name>A0ABW9VSC1_9BURK</name>
<dbReference type="InterPro" id="IPR049447">
    <property type="entry name" value="A9CJY8-like_N"/>
</dbReference>
<gene>
    <name evidence="3" type="ORF">GTP27_17000</name>
</gene>
<dbReference type="PIRSF" id="PIRSF008459">
    <property type="entry name" value="UCP008459"/>
    <property type="match status" value="1"/>
</dbReference>
<evidence type="ECO:0000259" key="2">
    <source>
        <dbReference type="Pfam" id="PF21631"/>
    </source>
</evidence>